<evidence type="ECO:0000313" key="6">
    <source>
        <dbReference type="EMBL" id="TKB45645.1"/>
    </source>
</evidence>
<dbReference type="Gene3D" id="3.40.190.10">
    <property type="entry name" value="Periplasmic binding protein-like II"/>
    <property type="match status" value="2"/>
</dbReference>
<dbReference type="FunFam" id="1.10.10.10:FF:000038">
    <property type="entry name" value="Glycine cleavage system transcriptional activator"/>
    <property type="match status" value="1"/>
</dbReference>
<dbReference type="InterPro" id="IPR036388">
    <property type="entry name" value="WH-like_DNA-bd_sf"/>
</dbReference>
<organism evidence="6 7">
    <name type="scientific">Thalassotalea mangrovi</name>
    <dbReference type="NCBI Taxonomy" id="2572245"/>
    <lineage>
        <taxon>Bacteria</taxon>
        <taxon>Pseudomonadati</taxon>
        <taxon>Pseudomonadota</taxon>
        <taxon>Gammaproteobacteria</taxon>
        <taxon>Alteromonadales</taxon>
        <taxon>Colwelliaceae</taxon>
        <taxon>Thalassotalea</taxon>
    </lineage>
</organism>
<dbReference type="GO" id="GO:0006351">
    <property type="term" value="P:DNA-templated transcription"/>
    <property type="evidence" value="ECO:0007669"/>
    <property type="project" value="TreeGrafter"/>
</dbReference>
<dbReference type="Pfam" id="PF03466">
    <property type="entry name" value="LysR_substrate"/>
    <property type="match status" value="1"/>
</dbReference>
<gene>
    <name evidence="6" type="ORF">E8M12_07710</name>
</gene>
<evidence type="ECO:0000256" key="1">
    <source>
        <dbReference type="ARBA" id="ARBA00009437"/>
    </source>
</evidence>
<dbReference type="AlphaFoldDB" id="A0A4U1B6U8"/>
<accession>A0A4U1B6U8</accession>
<dbReference type="PANTHER" id="PTHR30537:SF74">
    <property type="entry name" value="HTH-TYPE TRANSCRIPTIONAL REGULATOR TRPI"/>
    <property type="match status" value="1"/>
</dbReference>
<dbReference type="OrthoDB" id="5526340at2"/>
<sequence>MARKIPPPHLLVVFEAAGRHQSFKLASEELFITPSAVSHQIRSLEELLGFELFVRDKRGVSLNNAGQFYLKSVSQSLEKLEFATRQLQTKFQSNVLKISTFPSLSRNIILPNLSTFQQQNPDLDIRIETSMNLLDLRYEDIDLAFRIGDGNWQMVAVEKILDVNIIAVCSPEFQQCHQLTDIRQLADVPLIDLADMENIWGNWSKAVGDEKLKVLPKLTFNDYDAALQAAEQGLGVALAMTPIENYLLKSNILVDPFLRTAKFPLSLYAVYRESDRQNQAIQTFIAWVTTLLYQTSP</sequence>
<dbReference type="InterPro" id="IPR036390">
    <property type="entry name" value="WH_DNA-bd_sf"/>
</dbReference>
<proteinExistence type="inferred from homology"/>
<keyword evidence="4" id="KW-0804">Transcription</keyword>
<dbReference type="GO" id="GO:0003700">
    <property type="term" value="F:DNA-binding transcription factor activity"/>
    <property type="evidence" value="ECO:0007669"/>
    <property type="project" value="InterPro"/>
</dbReference>
<dbReference type="GO" id="GO:0043565">
    <property type="term" value="F:sequence-specific DNA binding"/>
    <property type="evidence" value="ECO:0007669"/>
    <property type="project" value="TreeGrafter"/>
</dbReference>
<keyword evidence="2" id="KW-0805">Transcription regulation</keyword>
<dbReference type="Proteomes" id="UP000307999">
    <property type="component" value="Unassembled WGS sequence"/>
</dbReference>
<dbReference type="PRINTS" id="PR00039">
    <property type="entry name" value="HTHLYSR"/>
</dbReference>
<evidence type="ECO:0000256" key="4">
    <source>
        <dbReference type="ARBA" id="ARBA00023163"/>
    </source>
</evidence>
<evidence type="ECO:0000259" key="5">
    <source>
        <dbReference type="PROSITE" id="PS50931"/>
    </source>
</evidence>
<dbReference type="PROSITE" id="PS50931">
    <property type="entry name" value="HTH_LYSR"/>
    <property type="match status" value="1"/>
</dbReference>
<dbReference type="RefSeq" id="WP_136735510.1">
    <property type="nucleotide sequence ID" value="NZ_SWDB01000017.1"/>
</dbReference>
<dbReference type="Pfam" id="PF00126">
    <property type="entry name" value="HTH_1"/>
    <property type="match status" value="1"/>
</dbReference>
<dbReference type="InterPro" id="IPR005119">
    <property type="entry name" value="LysR_subst-bd"/>
</dbReference>
<keyword evidence="3" id="KW-0238">DNA-binding</keyword>
<evidence type="ECO:0000256" key="2">
    <source>
        <dbReference type="ARBA" id="ARBA00023015"/>
    </source>
</evidence>
<dbReference type="SUPFAM" id="SSF53850">
    <property type="entry name" value="Periplasmic binding protein-like II"/>
    <property type="match status" value="1"/>
</dbReference>
<dbReference type="EMBL" id="SWDB01000017">
    <property type="protein sequence ID" value="TKB45645.1"/>
    <property type="molecule type" value="Genomic_DNA"/>
</dbReference>
<comment type="similarity">
    <text evidence="1">Belongs to the LysR transcriptional regulatory family.</text>
</comment>
<dbReference type="SUPFAM" id="SSF46785">
    <property type="entry name" value="Winged helix' DNA-binding domain"/>
    <property type="match status" value="1"/>
</dbReference>
<dbReference type="CDD" id="cd08432">
    <property type="entry name" value="PBP2_GcdR_TrpI_HvrB_AmpR_like"/>
    <property type="match status" value="1"/>
</dbReference>
<dbReference type="Gene3D" id="1.10.10.10">
    <property type="entry name" value="Winged helix-like DNA-binding domain superfamily/Winged helix DNA-binding domain"/>
    <property type="match status" value="1"/>
</dbReference>
<evidence type="ECO:0000313" key="7">
    <source>
        <dbReference type="Proteomes" id="UP000307999"/>
    </source>
</evidence>
<feature type="domain" description="HTH lysR-type" evidence="5">
    <location>
        <begin position="6"/>
        <end position="63"/>
    </location>
</feature>
<dbReference type="InterPro" id="IPR000847">
    <property type="entry name" value="LysR_HTH_N"/>
</dbReference>
<dbReference type="PANTHER" id="PTHR30537">
    <property type="entry name" value="HTH-TYPE TRANSCRIPTIONAL REGULATOR"/>
    <property type="match status" value="1"/>
</dbReference>
<name>A0A4U1B6U8_9GAMM</name>
<protein>
    <submittedName>
        <fullName evidence="6">LysR family transcriptional regulator</fullName>
    </submittedName>
</protein>
<evidence type="ECO:0000256" key="3">
    <source>
        <dbReference type="ARBA" id="ARBA00023125"/>
    </source>
</evidence>
<reference evidence="6 7" key="1">
    <citation type="submission" date="2019-04" db="EMBL/GenBank/DDBJ databases">
        <title>Thalassotalea guangxiensis sp. nov., isolated from sediment of the coastal wetland.</title>
        <authorList>
            <person name="Zheng S."/>
            <person name="Zhang D."/>
        </authorList>
    </citation>
    <scope>NUCLEOTIDE SEQUENCE [LARGE SCALE GENOMIC DNA]</scope>
    <source>
        <strain evidence="6 7">ZS-4</strain>
    </source>
</reference>
<dbReference type="InterPro" id="IPR058163">
    <property type="entry name" value="LysR-type_TF_proteobact-type"/>
</dbReference>
<keyword evidence="7" id="KW-1185">Reference proteome</keyword>
<comment type="caution">
    <text evidence="6">The sequence shown here is derived from an EMBL/GenBank/DDBJ whole genome shotgun (WGS) entry which is preliminary data.</text>
</comment>